<keyword evidence="1" id="KW-0614">Plasmid</keyword>
<reference evidence="1" key="1">
    <citation type="submission" date="2023-08" db="EMBL/GenBank/DDBJ databases">
        <title>Complete genome sequence of Sinorhizobium chiapanecum ITTG S70 isolated from Acaciella angustissima nodules in Chiapas-Mexico.</title>
        <authorList>
            <person name="Rincon-Rosales R."/>
            <person name="Rogel M.A."/>
            <person name="Rincon-Medina C.I."/>
            <person name="Guerrero G."/>
            <person name="Manzano-Gomez L.A."/>
            <person name="Lopez-Lopez A."/>
            <person name="Rincon Molina F.A."/>
            <person name="Martinez-Romero E."/>
        </authorList>
    </citation>
    <scope>NUCLEOTIDE SEQUENCE</scope>
    <source>
        <strain evidence="1">ITTG S70</strain>
        <plasmid evidence="1">pSchITTGS70b</plasmid>
    </source>
</reference>
<sequence length="40" mass="4365">MIAPELGDFNEDLPRLGADRLTRNLRAQPAPEDAAAFLQA</sequence>
<name>A0ABZ2BFL2_9HYPH</name>
<accession>A0ABZ2BFL2</accession>
<dbReference type="EMBL" id="CP133150">
    <property type="protein sequence ID" value="WVT06287.1"/>
    <property type="molecule type" value="Genomic_DNA"/>
</dbReference>
<gene>
    <name evidence="1" type="ORF">RB548_21670</name>
</gene>
<keyword evidence="2" id="KW-1185">Reference proteome</keyword>
<geneLocation type="plasmid" evidence="1 2">
    <name>pSchITTGS70b</name>
</geneLocation>
<organism evidence="1 2">
    <name type="scientific">Sinorhizobium chiapasense</name>
    <dbReference type="NCBI Taxonomy" id="501572"/>
    <lineage>
        <taxon>Bacteria</taxon>
        <taxon>Pseudomonadati</taxon>
        <taxon>Pseudomonadota</taxon>
        <taxon>Alphaproteobacteria</taxon>
        <taxon>Hyphomicrobiales</taxon>
        <taxon>Rhizobiaceae</taxon>
        <taxon>Sinorhizobium/Ensifer group</taxon>
        <taxon>Sinorhizobium</taxon>
    </lineage>
</organism>
<protein>
    <submittedName>
        <fullName evidence="1">Uncharacterized protein</fullName>
    </submittedName>
</protein>
<dbReference type="Proteomes" id="UP001432360">
    <property type="component" value="Plasmid pSchITTGS70b"/>
</dbReference>
<evidence type="ECO:0000313" key="2">
    <source>
        <dbReference type="Proteomes" id="UP001432360"/>
    </source>
</evidence>
<evidence type="ECO:0000313" key="1">
    <source>
        <dbReference type="EMBL" id="WVT06287.1"/>
    </source>
</evidence>
<proteinExistence type="predicted"/>